<dbReference type="KEGG" id="npy:NPRO_25090"/>
<organism evidence="1 2">
    <name type="scientific">Candidatus Nitrosymbiomonas proteolyticus</name>
    <dbReference type="NCBI Taxonomy" id="2608984"/>
    <lineage>
        <taxon>Bacteria</taxon>
        <taxon>Bacillati</taxon>
        <taxon>Armatimonadota</taxon>
        <taxon>Armatimonadota incertae sedis</taxon>
        <taxon>Candidatus Nitrosymbiomonas</taxon>
    </lineage>
</organism>
<evidence type="ECO:0000313" key="2">
    <source>
        <dbReference type="Proteomes" id="UP000662873"/>
    </source>
</evidence>
<sequence>MRPIFGWRFAGRPLQRLASIAAMGFLVGSAAWPQETEPEEEPPPKLSKFEMKLGYRYWALRGNEHKYRQYATPVEGLYFDRVEFAPFWGESGENGSFLFRGSIDEDYVGSTRVTLFNGSSTLGANFQFHRFFDATPTVIESSSRNVREAYLHQELGAKVGITASTRTDFERKNFEAPQDPLNQRTTTNEVALKGEVLGGFASASYTQWRYWDRLEALPDLDVRQWQGAYTRDLSPNLIFDGAVGRTEIRQQGGARADVENWSVAGQWSLGDNTRLGFGFRRQTQDLPQVQSTFVRERNESFARLDARIGAWKASAAYRRVESERVRDDHSFVDVPIWNTVDARISGRICEGWRLSLRGQRQSLQGRPAMTTSDPRSLYFDDRMLLQAKVDGGSETLFGYAAWTRRENELDARSVNVRSDQLSFGATWLYGDRLEVFGEHNLEVQRARSEVAGPDDLGLFFPDSRATTFGVNWIVDDQTNLSASYTFLATDNDNPLSLRDGNYVGDYLSLSLLRRMPNGDEFGLSFAPWRYSDKIVSQMAFDTLAVGLTYSRKF</sequence>
<proteinExistence type="predicted"/>
<name>A0A809SFL0_9BACT</name>
<dbReference type="EMBL" id="AP021858">
    <property type="protein sequence ID" value="BBO24914.1"/>
    <property type="molecule type" value="Genomic_DNA"/>
</dbReference>
<accession>A0A809SFL0</accession>
<dbReference type="SUPFAM" id="SSF56935">
    <property type="entry name" value="Porins"/>
    <property type="match status" value="1"/>
</dbReference>
<dbReference type="Proteomes" id="UP000662873">
    <property type="component" value="Chromosome"/>
</dbReference>
<evidence type="ECO:0000313" key="1">
    <source>
        <dbReference type="EMBL" id="BBO24914.1"/>
    </source>
</evidence>
<protein>
    <submittedName>
        <fullName evidence="1">Uncharacterized protein</fullName>
    </submittedName>
</protein>
<gene>
    <name evidence="1" type="ORF">NPRO_25090</name>
</gene>
<dbReference type="AlphaFoldDB" id="A0A809SFL0"/>
<reference evidence="1" key="1">
    <citation type="journal article" name="DNA Res.">
        <title>The physiological potential of anammox bacteria as revealed by their core genome structure.</title>
        <authorList>
            <person name="Okubo T."/>
            <person name="Toyoda A."/>
            <person name="Fukuhara K."/>
            <person name="Uchiyama I."/>
            <person name="Harigaya Y."/>
            <person name="Kuroiwa M."/>
            <person name="Suzuki T."/>
            <person name="Murakami Y."/>
            <person name="Suwa Y."/>
            <person name="Takami H."/>
        </authorList>
    </citation>
    <scope>NUCLEOTIDE SEQUENCE</scope>
    <source>
        <strain evidence="1">317325-2</strain>
    </source>
</reference>